<evidence type="ECO:0000256" key="3">
    <source>
        <dbReference type="ARBA" id="ARBA00022723"/>
    </source>
</evidence>
<comment type="similarity">
    <text evidence="2">Belongs to the sulfatase family.</text>
</comment>
<evidence type="ECO:0000259" key="7">
    <source>
        <dbReference type="Pfam" id="PF00884"/>
    </source>
</evidence>
<dbReference type="PANTHER" id="PTHR42693:SF42">
    <property type="entry name" value="ARYLSULFATASE G"/>
    <property type="match status" value="1"/>
</dbReference>
<evidence type="ECO:0000256" key="1">
    <source>
        <dbReference type="ARBA" id="ARBA00001913"/>
    </source>
</evidence>
<comment type="cofactor">
    <cofactor evidence="1">
        <name>Ca(2+)</name>
        <dbReference type="ChEBI" id="CHEBI:29108"/>
    </cofactor>
</comment>
<dbReference type="InterPro" id="IPR017850">
    <property type="entry name" value="Alkaline_phosphatase_core_sf"/>
</dbReference>
<evidence type="ECO:0000313" key="9">
    <source>
        <dbReference type="Proteomes" id="UP000198670"/>
    </source>
</evidence>
<dbReference type="InterPro" id="IPR000917">
    <property type="entry name" value="Sulfatase_N"/>
</dbReference>
<dbReference type="GO" id="GO:0046872">
    <property type="term" value="F:metal ion binding"/>
    <property type="evidence" value="ECO:0007669"/>
    <property type="project" value="UniProtKB-KW"/>
</dbReference>
<dbReference type="Pfam" id="PF00884">
    <property type="entry name" value="Sulfatase"/>
    <property type="match status" value="1"/>
</dbReference>
<dbReference type="STRING" id="1477437.SAMN05444682_10663"/>
<reference evidence="8 9" key="1">
    <citation type="submission" date="2016-10" db="EMBL/GenBank/DDBJ databases">
        <authorList>
            <person name="de Groot N.N."/>
        </authorList>
    </citation>
    <scope>NUCLEOTIDE SEQUENCE [LARGE SCALE GENOMIC DNA]</scope>
    <source>
        <strain evidence="8 9">RK1</strain>
    </source>
</reference>
<evidence type="ECO:0000313" key="8">
    <source>
        <dbReference type="EMBL" id="SFI85259.1"/>
    </source>
</evidence>
<dbReference type="SUPFAM" id="SSF53649">
    <property type="entry name" value="Alkaline phosphatase-like"/>
    <property type="match status" value="1"/>
</dbReference>
<organism evidence="8 9">
    <name type="scientific">Parapedobacter indicus</name>
    <dbReference type="NCBI Taxonomy" id="1477437"/>
    <lineage>
        <taxon>Bacteria</taxon>
        <taxon>Pseudomonadati</taxon>
        <taxon>Bacteroidota</taxon>
        <taxon>Sphingobacteriia</taxon>
        <taxon>Sphingobacteriales</taxon>
        <taxon>Sphingobacteriaceae</taxon>
        <taxon>Parapedobacter</taxon>
    </lineage>
</organism>
<keyword evidence="6" id="KW-0106">Calcium</keyword>
<dbReference type="InterPro" id="IPR050738">
    <property type="entry name" value="Sulfatase"/>
</dbReference>
<evidence type="ECO:0000256" key="5">
    <source>
        <dbReference type="ARBA" id="ARBA00022801"/>
    </source>
</evidence>
<dbReference type="InterPro" id="IPR024607">
    <property type="entry name" value="Sulfatase_CS"/>
</dbReference>
<dbReference type="Gene3D" id="3.30.1120.10">
    <property type="match status" value="1"/>
</dbReference>
<dbReference type="GO" id="GO:0004065">
    <property type="term" value="F:arylsulfatase activity"/>
    <property type="evidence" value="ECO:0007669"/>
    <property type="project" value="TreeGrafter"/>
</dbReference>
<name>A0A1I3LKE0_9SPHI</name>
<evidence type="ECO:0000256" key="4">
    <source>
        <dbReference type="ARBA" id="ARBA00022729"/>
    </source>
</evidence>
<evidence type="ECO:0000256" key="6">
    <source>
        <dbReference type="ARBA" id="ARBA00022837"/>
    </source>
</evidence>
<feature type="domain" description="Sulfatase N-terminal" evidence="7">
    <location>
        <begin position="22"/>
        <end position="357"/>
    </location>
</feature>
<dbReference type="Proteomes" id="UP000198670">
    <property type="component" value="Unassembled WGS sequence"/>
</dbReference>
<gene>
    <name evidence="8" type="ORF">SAMN05444682_10663</name>
</gene>
<keyword evidence="5" id="KW-0378">Hydrolase</keyword>
<dbReference type="CDD" id="cd16144">
    <property type="entry name" value="ARS_like"/>
    <property type="match status" value="1"/>
</dbReference>
<evidence type="ECO:0000256" key="2">
    <source>
        <dbReference type="ARBA" id="ARBA00008779"/>
    </source>
</evidence>
<protein>
    <submittedName>
        <fullName evidence="8">Arylsulfatase A</fullName>
    </submittedName>
</protein>
<proteinExistence type="inferred from homology"/>
<accession>A0A1I3LKE0</accession>
<dbReference type="PANTHER" id="PTHR42693">
    <property type="entry name" value="ARYLSULFATASE FAMILY MEMBER"/>
    <property type="match status" value="1"/>
</dbReference>
<dbReference type="PROSITE" id="PS00149">
    <property type="entry name" value="SULFATASE_2"/>
    <property type="match status" value="1"/>
</dbReference>
<keyword evidence="9" id="KW-1185">Reference proteome</keyword>
<dbReference type="AlphaFoldDB" id="A0A1I3LKE0"/>
<dbReference type="Gene3D" id="3.40.720.10">
    <property type="entry name" value="Alkaline Phosphatase, subunit A"/>
    <property type="match status" value="1"/>
</dbReference>
<sequence>MCLLLLFGTSCQSGSDTGTDKPNIVLITIDDLGWADVGCNGSTYYETPHIDRLAAEGMRFTQAYAAAAICSPTRAALMTGKVPARLGITDWIRARFQGGEIPVDKTYTLSYEGTPDDSLLCPTNPLWLPLEETTIAEVLKGQGYTTAHIGKWHLGTDDWYPEKQGFDVNIGGCDYGQPPSYFDPYDNDKLTGIPNLPPRKEGEFLEDRLADEAANFIIANKDKPFFLNMADYAVHTPIQGKPELVEKYKNKTSTNQDNPVYAALIESMDELVGTITRTIDSLGISENTLIVFTSDNGGLLRVTDNAPLRSGKGFPYEGGIRIPLVVRFTGKIPAGVVNDMPVISHDWFPTFCELAGARTGGSIVDGVSLKGMLFDNATLNRNALYWHFPHYRYKEEVPYSIIRKDNWKLIKRYQGTKYELFDLAEDPAETRNLAASQEEQVKSLDDELTIWLREVGAALPEANPNYREANGA</sequence>
<keyword evidence="3" id="KW-0479">Metal-binding</keyword>
<keyword evidence="4" id="KW-0732">Signal</keyword>
<dbReference type="PROSITE" id="PS00523">
    <property type="entry name" value="SULFATASE_1"/>
    <property type="match status" value="1"/>
</dbReference>
<dbReference type="EMBL" id="FOQO01000006">
    <property type="protein sequence ID" value="SFI85259.1"/>
    <property type="molecule type" value="Genomic_DNA"/>
</dbReference>